<evidence type="ECO:0000313" key="10">
    <source>
        <dbReference type="EMBL" id="KKN68410.1"/>
    </source>
</evidence>
<keyword evidence="8" id="KW-0067">ATP-binding</keyword>
<evidence type="ECO:0000256" key="8">
    <source>
        <dbReference type="ARBA" id="ARBA00022840"/>
    </source>
</evidence>
<evidence type="ECO:0000256" key="2">
    <source>
        <dbReference type="ARBA" id="ARBA00012071"/>
    </source>
</evidence>
<keyword evidence="6" id="KW-0547">Nucleotide-binding</keyword>
<accession>A0A0F9SHL5</accession>
<sequence>MAGEGGRWGAFVRPWLWLGSKVYSDVLRYRRWNYNKGLYKSHAVDAPVICVGNITTGGTGKTPMVAWVARQLQQIGRTPAIVTRGYKARGGKSDEAEMLDALCDCAIVVNANRVAGARTAIVAGADAVILDDGFQHRHLRRDLDIVLIDALNPFGYDHVLPRGLLREPLSALKDAHAVIITRSDLIECEPLADLRQRLEQLAPQASLHLAVHRPIGGIDETGGEVELAALTGQPALAFCGLGNPEAFFATLRQIGAKVVSRIDFDDHVEYTPELAQKINAQAHQHDAEILLTTQKDAVKLGGLQFDRPLRQLVVTIEIVDGEPALLERIGEVASPPEAAADDEA</sequence>
<reference evidence="10" key="1">
    <citation type="journal article" date="2015" name="Nature">
        <title>Complex archaea that bridge the gap between prokaryotes and eukaryotes.</title>
        <authorList>
            <person name="Spang A."/>
            <person name="Saw J.H."/>
            <person name="Jorgensen S.L."/>
            <person name="Zaremba-Niedzwiedzka K."/>
            <person name="Martijn J."/>
            <person name="Lind A.E."/>
            <person name="van Eijk R."/>
            <person name="Schleper C."/>
            <person name="Guy L."/>
            <person name="Ettema T.J."/>
        </authorList>
    </citation>
    <scope>NUCLEOTIDE SEQUENCE</scope>
</reference>
<dbReference type="EMBL" id="LAZR01000449">
    <property type="protein sequence ID" value="KKN68410.1"/>
    <property type="molecule type" value="Genomic_DNA"/>
</dbReference>
<keyword evidence="3" id="KW-0444">Lipid biosynthesis</keyword>
<keyword evidence="7" id="KW-0418">Kinase</keyword>
<dbReference type="GO" id="GO:0009029">
    <property type="term" value="F:lipid-A 4'-kinase activity"/>
    <property type="evidence" value="ECO:0007669"/>
    <property type="project" value="UniProtKB-EC"/>
</dbReference>
<dbReference type="HAMAP" id="MF_00409">
    <property type="entry name" value="LpxK"/>
    <property type="match status" value="1"/>
</dbReference>
<evidence type="ECO:0000256" key="3">
    <source>
        <dbReference type="ARBA" id="ARBA00022516"/>
    </source>
</evidence>
<dbReference type="UniPathway" id="UPA00359">
    <property type="reaction ID" value="UER00482"/>
</dbReference>
<dbReference type="InterPro" id="IPR003758">
    <property type="entry name" value="LpxK"/>
</dbReference>
<evidence type="ECO:0000256" key="6">
    <source>
        <dbReference type="ARBA" id="ARBA00022741"/>
    </source>
</evidence>
<dbReference type="GO" id="GO:0009245">
    <property type="term" value="P:lipid A biosynthetic process"/>
    <property type="evidence" value="ECO:0007669"/>
    <property type="project" value="UniProtKB-KW"/>
</dbReference>
<keyword evidence="9" id="KW-0443">Lipid metabolism</keyword>
<dbReference type="SUPFAM" id="SSF52540">
    <property type="entry name" value="P-loop containing nucleoside triphosphate hydrolases"/>
    <property type="match status" value="1"/>
</dbReference>
<dbReference type="Pfam" id="PF02606">
    <property type="entry name" value="LpxK"/>
    <property type="match status" value="1"/>
</dbReference>
<evidence type="ECO:0000256" key="5">
    <source>
        <dbReference type="ARBA" id="ARBA00022679"/>
    </source>
</evidence>
<dbReference type="GO" id="GO:0005886">
    <property type="term" value="C:plasma membrane"/>
    <property type="evidence" value="ECO:0007669"/>
    <property type="project" value="TreeGrafter"/>
</dbReference>
<keyword evidence="4" id="KW-0441">Lipid A biosynthesis</keyword>
<comment type="caution">
    <text evidence="10">The sequence shown here is derived from an EMBL/GenBank/DDBJ whole genome shotgun (WGS) entry which is preliminary data.</text>
</comment>
<protein>
    <recommendedName>
        <fullName evidence="2">tetraacyldisaccharide 4'-kinase</fullName>
        <ecNumber evidence="2">2.7.1.130</ecNumber>
    </recommendedName>
</protein>
<organism evidence="10">
    <name type="scientific">marine sediment metagenome</name>
    <dbReference type="NCBI Taxonomy" id="412755"/>
    <lineage>
        <taxon>unclassified sequences</taxon>
        <taxon>metagenomes</taxon>
        <taxon>ecological metagenomes</taxon>
    </lineage>
</organism>
<dbReference type="NCBIfam" id="TIGR00682">
    <property type="entry name" value="lpxK"/>
    <property type="match status" value="1"/>
</dbReference>
<name>A0A0F9SHL5_9ZZZZ</name>
<dbReference type="InterPro" id="IPR027417">
    <property type="entry name" value="P-loop_NTPase"/>
</dbReference>
<evidence type="ECO:0000256" key="4">
    <source>
        <dbReference type="ARBA" id="ARBA00022556"/>
    </source>
</evidence>
<dbReference type="GO" id="GO:0009244">
    <property type="term" value="P:lipopolysaccharide core region biosynthetic process"/>
    <property type="evidence" value="ECO:0007669"/>
    <property type="project" value="TreeGrafter"/>
</dbReference>
<comment type="pathway">
    <text evidence="1">Glycolipid biosynthesis; lipid IV(A) biosynthesis; lipid IV(A) from (3R)-3-hydroxytetradecanoyl-[acyl-carrier-protein] and UDP-N-acetyl-alpha-D-glucosamine: step 6/6.</text>
</comment>
<dbReference type="EC" id="2.7.1.130" evidence="2"/>
<dbReference type="PANTHER" id="PTHR42724">
    <property type="entry name" value="TETRAACYLDISACCHARIDE 4'-KINASE"/>
    <property type="match status" value="1"/>
</dbReference>
<evidence type="ECO:0000256" key="7">
    <source>
        <dbReference type="ARBA" id="ARBA00022777"/>
    </source>
</evidence>
<dbReference type="AlphaFoldDB" id="A0A0F9SHL5"/>
<dbReference type="PANTHER" id="PTHR42724:SF1">
    <property type="entry name" value="TETRAACYLDISACCHARIDE 4'-KINASE, MITOCHONDRIAL-RELATED"/>
    <property type="match status" value="1"/>
</dbReference>
<evidence type="ECO:0000256" key="9">
    <source>
        <dbReference type="ARBA" id="ARBA00023098"/>
    </source>
</evidence>
<gene>
    <name evidence="10" type="ORF">LCGC14_0451380</name>
</gene>
<proteinExistence type="inferred from homology"/>
<dbReference type="GO" id="GO:0005524">
    <property type="term" value="F:ATP binding"/>
    <property type="evidence" value="ECO:0007669"/>
    <property type="project" value="UniProtKB-KW"/>
</dbReference>
<keyword evidence="5" id="KW-0808">Transferase</keyword>
<evidence type="ECO:0000256" key="1">
    <source>
        <dbReference type="ARBA" id="ARBA00004870"/>
    </source>
</evidence>